<dbReference type="AlphaFoldDB" id="A0A075H6P1"/>
<organism evidence="1">
    <name type="scientific">uncultured marine thaumarchaeote KM3_54_F04</name>
    <dbReference type="NCBI Taxonomy" id="1456191"/>
    <lineage>
        <taxon>Archaea</taxon>
        <taxon>Nitrososphaerota</taxon>
        <taxon>environmental samples</taxon>
    </lineage>
</organism>
<name>A0A075H6P1_9ARCH</name>
<reference evidence="1" key="1">
    <citation type="journal article" date="2014" name="Genome Biol. Evol.">
        <title>Pangenome evidence for extensive interdomain horizontal transfer affecting lineage core and shell genes in uncultured planktonic thaumarchaeota and euryarchaeota.</title>
        <authorList>
            <person name="Deschamps P."/>
            <person name="Zivanovic Y."/>
            <person name="Moreira D."/>
            <person name="Rodriguez-Valera F."/>
            <person name="Lopez-Garcia P."/>
        </authorList>
    </citation>
    <scope>NUCLEOTIDE SEQUENCE</scope>
</reference>
<evidence type="ECO:0000313" key="1">
    <source>
        <dbReference type="EMBL" id="AIF12096.1"/>
    </source>
</evidence>
<proteinExistence type="predicted"/>
<protein>
    <recommendedName>
        <fullName evidence="2">Ribulose-phosphate 3-epimerase</fullName>
    </recommendedName>
</protein>
<sequence length="45" mass="4842">MEESMKKQAPLAFEAGVDVVVCGAGILYKDDMIQAVEDLRALASK</sequence>
<evidence type="ECO:0008006" key="2">
    <source>
        <dbReference type="Google" id="ProtNLM"/>
    </source>
</evidence>
<dbReference type="EMBL" id="KF900936">
    <property type="protein sequence ID" value="AIF12096.1"/>
    <property type="molecule type" value="Genomic_DNA"/>
</dbReference>
<accession>A0A075H6P1</accession>